<evidence type="ECO:0000259" key="3">
    <source>
        <dbReference type="Pfam" id="PF02894"/>
    </source>
</evidence>
<comment type="similarity">
    <text evidence="1">Belongs to the Gfo/Idh/MocA family.</text>
</comment>
<dbReference type="GO" id="GO:0000166">
    <property type="term" value="F:nucleotide binding"/>
    <property type="evidence" value="ECO:0007669"/>
    <property type="project" value="InterPro"/>
</dbReference>
<accession>A0A2T4U5E1</accession>
<keyword evidence="5" id="KW-1185">Reference proteome</keyword>
<dbReference type="Pfam" id="PF01408">
    <property type="entry name" value="GFO_IDH_MocA"/>
    <property type="match status" value="1"/>
</dbReference>
<dbReference type="EMBL" id="PZJJ01000016">
    <property type="protein sequence ID" value="PTL38622.1"/>
    <property type="molecule type" value="Genomic_DNA"/>
</dbReference>
<protein>
    <submittedName>
        <fullName evidence="4">Gfo/Idh/MocA family oxidoreductase</fullName>
    </submittedName>
</protein>
<dbReference type="SUPFAM" id="SSF55347">
    <property type="entry name" value="Glyceraldehyde-3-phosphate dehydrogenase-like, C-terminal domain"/>
    <property type="match status" value="1"/>
</dbReference>
<dbReference type="PANTHER" id="PTHR43249:SF1">
    <property type="entry name" value="D-GLUCOSIDE 3-DEHYDROGENASE"/>
    <property type="match status" value="1"/>
</dbReference>
<evidence type="ECO:0000259" key="2">
    <source>
        <dbReference type="Pfam" id="PF01408"/>
    </source>
</evidence>
<evidence type="ECO:0000256" key="1">
    <source>
        <dbReference type="ARBA" id="ARBA00010928"/>
    </source>
</evidence>
<name>A0A2T4U5E1_9BACI</name>
<sequence>MNRLKIGIIGAGGIARERHIPVLLQLKHEAEVTAVCDINIETAKQAAVSFSQPHVTTDYREVFSRTDAVIICTPNKFHKEITVAALEAGVNVFCEKPMAMSSEEGKDMLETSERTGKKLLIAYHYRSMKESQAAQKLIEKQEIGAPMVARVQALRRRKVPGWGVFTNKEMQGGGALIDFGCHFLDLSLWLLGSPEPVEVTGNTYNQLSKMDGQVNQWGKVDNESFEVDDHVTAYIRFDNGASMLFETSWAANVKEDKEYVSISGDTGGIDLFPLEVNQAKHGMLLDSTMNWVPGEESPGLFQMQNFIDACRGEAELIVPAEEALKVQRIIDAIYESSDTGRSVQL</sequence>
<feature type="domain" description="Gfo/Idh/MocA-like oxidoreductase C-terminal" evidence="3">
    <location>
        <begin position="136"/>
        <end position="345"/>
    </location>
</feature>
<proteinExistence type="inferred from homology"/>
<dbReference type="RefSeq" id="WP_107585187.1">
    <property type="nucleotide sequence ID" value="NZ_PZJJ01000016.1"/>
</dbReference>
<reference evidence="4 5" key="1">
    <citation type="submission" date="2018-03" db="EMBL/GenBank/DDBJ databases">
        <title>Alkalicoccus saliphilus sp. nov., isolated from a mineral pool.</title>
        <authorList>
            <person name="Zhao B."/>
        </authorList>
    </citation>
    <scope>NUCLEOTIDE SEQUENCE [LARGE SCALE GENOMIC DNA]</scope>
    <source>
        <strain evidence="4 5">6AG</strain>
    </source>
</reference>
<comment type="caution">
    <text evidence="4">The sequence shown here is derived from an EMBL/GenBank/DDBJ whole genome shotgun (WGS) entry which is preliminary data.</text>
</comment>
<dbReference type="InterPro" id="IPR004104">
    <property type="entry name" value="Gfo/Idh/MocA-like_OxRdtase_C"/>
</dbReference>
<dbReference type="InterPro" id="IPR036291">
    <property type="entry name" value="NAD(P)-bd_dom_sf"/>
</dbReference>
<dbReference type="Proteomes" id="UP000240509">
    <property type="component" value="Unassembled WGS sequence"/>
</dbReference>
<dbReference type="InterPro" id="IPR052515">
    <property type="entry name" value="Gfo/Idh/MocA_Oxidoreductase"/>
</dbReference>
<dbReference type="OrthoDB" id="9815825at2"/>
<dbReference type="Gene3D" id="3.40.50.720">
    <property type="entry name" value="NAD(P)-binding Rossmann-like Domain"/>
    <property type="match status" value="1"/>
</dbReference>
<dbReference type="Gene3D" id="3.30.360.10">
    <property type="entry name" value="Dihydrodipicolinate Reductase, domain 2"/>
    <property type="match status" value="1"/>
</dbReference>
<organism evidence="4 5">
    <name type="scientific">Alkalicoccus saliphilus</name>
    <dbReference type="NCBI Taxonomy" id="200989"/>
    <lineage>
        <taxon>Bacteria</taxon>
        <taxon>Bacillati</taxon>
        <taxon>Bacillota</taxon>
        <taxon>Bacilli</taxon>
        <taxon>Bacillales</taxon>
        <taxon>Bacillaceae</taxon>
        <taxon>Alkalicoccus</taxon>
    </lineage>
</organism>
<gene>
    <name evidence="4" type="ORF">C6Y45_10585</name>
</gene>
<feature type="domain" description="Gfo/Idh/MocA-like oxidoreductase N-terminal" evidence="2">
    <location>
        <begin position="4"/>
        <end position="122"/>
    </location>
</feature>
<evidence type="ECO:0000313" key="4">
    <source>
        <dbReference type="EMBL" id="PTL38622.1"/>
    </source>
</evidence>
<evidence type="ECO:0000313" key="5">
    <source>
        <dbReference type="Proteomes" id="UP000240509"/>
    </source>
</evidence>
<dbReference type="PANTHER" id="PTHR43249">
    <property type="entry name" value="UDP-N-ACETYL-2-AMINO-2-DEOXY-D-GLUCURONATE OXIDASE"/>
    <property type="match status" value="1"/>
</dbReference>
<dbReference type="AlphaFoldDB" id="A0A2T4U5E1"/>
<dbReference type="InterPro" id="IPR000683">
    <property type="entry name" value="Gfo/Idh/MocA-like_OxRdtase_N"/>
</dbReference>
<dbReference type="Pfam" id="PF02894">
    <property type="entry name" value="GFO_IDH_MocA_C"/>
    <property type="match status" value="1"/>
</dbReference>
<dbReference type="SUPFAM" id="SSF51735">
    <property type="entry name" value="NAD(P)-binding Rossmann-fold domains"/>
    <property type="match status" value="1"/>
</dbReference>